<evidence type="ECO:0000256" key="4">
    <source>
        <dbReference type="ARBA" id="ARBA00022729"/>
    </source>
</evidence>
<keyword evidence="5" id="KW-0677">Repeat</keyword>
<keyword evidence="7" id="KW-1035">Host cytoplasm</keyword>
<dbReference type="GO" id="GO:0016567">
    <property type="term" value="P:protein ubiquitination"/>
    <property type="evidence" value="ECO:0007669"/>
    <property type="project" value="InterPro"/>
</dbReference>
<dbReference type="SUPFAM" id="SSF52058">
    <property type="entry name" value="L domain-like"/>
    <property type="match status" value="1"/>
</dbReference>
<evidence type="ECO:0000256" key="5">
    <source>
        <dbReference type="ARBA" id="ARBA00022737"/>
    </source>
</evidence>
<name>A0A399M4K6_9PSED</name>
<evidence type="ECO:0000313" key="10">
    <source>
        <dbReference type="Proteomes" id="UP000265875"/>
    </source>
</evidence>
<dbReference type="Pfam" id="PF13855">
    <property type="entry name" value="LRR_8"/>
    <property type="match status" value="1"/>
</dbReference>
<dbReference type="InterPro" id="IPR032675">
    <property type="entry name" value="LRR_dom_sf"/>
</dbReference>
<dbReference type="PROSITE" id="PS51450">
    <property type="entry name" value="LRR"/>
    <property type="match status" value="1"/>
</dbReference>
<gene>
    <name evidence="9" type="ORF">D0894_17380</name>
</gene>
<evidence type="ECO:0000259" key="8">
    <source>
        <dbReference type="PROSITE" id="PS52053"/>
    </source>
</evidence>
<keyword evidence="7" id="KW-0964">Secreted</keyword>
<comment type="PTM">
    <text evidence="7">Ubiquitinated in the presence of host E1 ubiquitin-activating enzyme, E2 ubiquitin-conjugating enzyme and ubiquitin.</text>
</comment>
<sequence length="1446" mass="162118">MTICGATMTELKTDPLREQATDAFITQLLPGWLKNLSHEQLKTLRSCFQQHVQSQQAVQHAFARLEPLDAFASTRLQAQLRVTLAQDIAIDKIQWREERRRLEVNESGPTRHERYFVRLPGLQKLLQNFKHNESFFPLTGLVYPTEPAAEHSDQVLSTESARLVEACRALDVGQQYQQHLNSVLNTDCLATLAEDKRQQLRLAIELAALQGQLLTDELALLRCCVDDQPVTNLAGLRLVAGSLKTLDAPVEGAMAFEVQVLRVPAPNTSPFGVRRVILYLPGAPKRSLHAFASWRDASLALGTWLREPACQKAFVQRIALADRPAFLETLHKRLQDTRPDATCECVPIDVNVFQALANLHAERIRGDARLLAVPTAQIDARVSAEHWQALASAGTSMLNLAGLFVPVIGALLVADLVAQTLSEFCEGVRDWQLEHQHEAIEHLMGVVETVVISAALVAGTSLIAKGFTRSARLDRRVPVLNDAGMPRLGLMVTENPLDWAGEKLLLSRLWPQAQALDDSRVGHILKVADVDQEHLRGLLVERRTLPVQLRDTLERFAADARVEAFFDQLTQGGVDDAELFQFCTDTLKVAALPQAEQVLTVIEQTARLRGPLFDFCSHRYLPADDVLPLMRRDFKGLPDAYALEALKAANEGQRERMLSEQRIPLAIAERARELLQVARLTRMREGLFLKASYHPDTVALVFALLRKHARLSAASDIQLREGSDVGRVLARLNPQGDPQHIATVLVRREGVFKCYDLQGREQNVHLDDPEDLTEVLARHLAQDDLARLTWDGAQAHAQMANALRSWLPATREAQLELMGWRAIDVPHNPLRRLPDGRFGYLLNGRDGLPERQRRDLHEAVGTLYPSLDAQALEEYVALLLQRPESAYVVIIAQYREYLALDEVLDNWMREAPQGRLREVRRQAADEFRRSWRLQVPDGHSATGHQAFNRLSLVGMDIRNLPALPEGTNFMHVTELVLAGLRIEALPHGFLRCFGRLRRLDLFDNQLTELPVGLEGLPRLTSLGLAHNRLHMTEANARTLGGMFLLQELDLSYNPLGSTSLRLATLSSLRELSLRRANLTTVPEGVTRSGQLELADLRDNQISQLPDVLFRAPLQVRRALLLDNNALSVADRDRLVAPDPLRLPVLPPVDPFAQSRQRWLAFVEPAAVQASTRQWDTLRGSERSEEFFRLLAMLSETSDYRQEPQSLASRVWSMIEAANGDSSLRTDLFELAAARGCVDRMISCFSRLEVRVMLAQAMRAGGEAGEEQALLELATGLFRLERVEAIAQAEIERQITLEADLLRSRGFTQEQADAQASGRVDAIEVNLAYRIGLARTLKLPGQPKTMQFQPLAKINQQRLANAAASVRWVSRTEALVAFVSQRDFWVAYLERRHAARFAEVKAPFWDRLEEATDESGAAQVQREFNDAVHRLVVQLTRAALDNHPETL</sequence>
<evidence type="ECO:0000256" key="6">
    <source>
        <dbReference type="ARBA" id="ARBA00023026"/>
    </source>
</evidence>
<keyword evidence="3" id="KW-0433">Leucine-rich repeat</keyword>
<dbReference type="EC" id="2.3.2.27" evidence="2"/>
<dbReference type="PANTHER" id="PTHR24373:SF275">
    <property type="entry name" value="TIR DOMAIN-CONTAINING PROTEIN"/>
    <property type="match status" value="1"/>
</dbReference>
<keyword evidence="6" id="KW-0843">Virulence</keyword>
<dbReference type="InterPro" id="IPR046673">
    <property type="entry name" value="ToxA_N"/>
</dbReference>
<dbReference type="Pfam" id="PF20178">
    <property type="entry name" value="ToxA_N"/>
    <property type="match status" value="1"/>
</dbReference>
<dbReference type="InterPro" id="IPR001611">
    <property type="entry name" value="Leu-rich_rpt"/>
</dbReference>
<organism evidence="9 10">
    <name type="scientific">Pseudomonas monteilii</name>
    <dbReference type="NCBI Taxonomy" id="76759"/>
    <lineage>
        <taxon>Bacteria</taxon>
        <taxon>Pseudomonadati</taxon>
        <taxon>Pseudomonadota</taxon>
        <taxon>Gammaproteobacteria</taxon>
        <taxon>Pseudomonadales</taxon>
        <taxon>Pseudomonadaceae</taxon>
        <taxon>Pseudomonas</taxon>
    </lineage>
</organism>
<reference evidence="9 10" key="1">
    <citation type="submission" date="2018-08" db="EMBL/GenBank/DDBJ databases">
        <title>Draft genome sequence of the cyanotroph, Pseudomonas monteilii BCN3.</title>
        <authorList>
            <person name="Jones L.B."/>
            <person name="Kunz D.A."/>
        </authorList>
    </citation>
    <scope>NUCLEOTIDE SEQUENCE [LARGE SCALE GENOMIC DNA]</scope>
    <source>
        <strain evidence="9 10">BCN3</strain>
    </source>
</reference>
<dbReference type="EMBL" id="QWLL01000042">
    <property type="protein sequence ID" value="RII76287.1"/>
    <property type="molecule type" value="Genomic_DNA"/>
</dbReference>
<keyword evidence="7" id="KW-0833">Ubl conjugation pathway</keyword>
<dbReference type="GO" id="GO:0005576">
    <property type="term" value="C:extracellular region"/>
    <property type="evidence" value="ECO:0007669"/>
    <property type="project" value="UniProtKB-UniRule"/>
</dbReference>
<feature type="domain" description="NEL" evidence="8">
    <location>
        <begin position="1150"/>
        <end position="1446"/>
    </location>
</feature>
<proteinExistence type="inferred from homology"/>
<evidence type="ECO:0000313" key="9">
    <source>
        <dbReference type="EMBL" id="RII76287.1"/>
    </source>
</evidence>
<dbReference type="PROSITE" id="PS52053">
    <property type="entry name" value="NEL"/>
    <property type="match status" value="1"/>
</dbReference>
<dbReference type="Gene3D" id="3.80.10.10">
    <property type="entry name" value="Ribonuclease Inhibitor"/>
    <property type="match status" value="1"/>
</dbReference>
<dbReference type="Gene3D" id="1.20.58.360">
    <property type="entry name" value="Shigella T3SS effector IpaH defines"/>
    <property type="match status" value="1"/>
</dbReference>
<keyword evidence="4" id="KW-0732">Signal</keyword>
<dbReference type="InterPro" id="IPR003591">
    <property type="entry name" value="Leu-rich_rpt_typical-subtyp"/>
</dbReference>
<accession>A0A399M4K6</accession>
<dbReference type="GO" id="GO:0061630">
    <property type="term" value="F:ubiquitin protein ligase activity"/>
    <property type="evidence" value="ECO:0007669"/>
    <property type="project" value="UniProtKB-EC"/>
</dbReference>
<protein>
    <recommendedName>
        <fullName evidence="2">RING-type E3 ubiquitin transferase</fullName>
        <ecNumber evidence="2">2.3.2.27</ecNumber>
    </recommendedName>
</protein>
<comment type="similarity">
    <text evidence="7">Belongs to the LRR-containing bacterial E3 ligase family.</text>
</comment>
<dbReference type="Proteomes" id="UP000265875">
    <property type="component" value="Unassembled WGS sequence"/>
</dbReference>
<dbReference type="SMART" id="SM00369">
    <property type="entry name" value="LRR_TYP"/>
    <property type="match status" value="4"/>
</dbReference>
<keyword evidence="7" id="KW-0808">Transferase</keyword>
<dbReference type="Pfam" id="PF14496">
    <property type="entry name" value="NEL"/>
    <property type="match status" value="1"/>
</dbReference>
<dbReference type="PANTHER" id="PTHR24373">
    <property type="entry name" value="SLIT RELATED LEUCINE-RICH REPEAT NEURONAL PROTEIN"/>
    <property type="match status" value="1"/>
</dbReference>
<feature type="active site" description="Glycyl thioester intermediate" evidence="7">
    <location>
        <position position="1236"/>
    </location>
</feature>
<evidence type="ECO:0000256" key="3">
    <source>
        <dbReference type="ARBA" id="ARBA00022614"/>
    </source>
</evidence>
<dbReference type="InterPro" id="IPR050328">
    <property type="entry name" value="Dev_Immune_Receptor"/>
</dbReference>
<evidence type="ECO:0000256" key="7">
    <source>
        <dbReference type="PROSITE-ProRule" id="PRU01398"/>
    </source>
</evidence>
<dbReference type="InterPro" id="IPR029487">
    <property type="entry name" value="NEL_dom"/>
</dbReference>
<evidence type="ECO:0000256" key="1">
    <source>
        <dbReference type="ARBA" id="ARBA00000900"/>
    </source>
</evidence>
<comment type="catalytic activity">
    <reaction evidence="1">
        <text>S-ubiquitinyl-[E2 ubiquitin-conjugating enzyme]-L-cysteine + [acceptor protein]-L-lysine = [E2 ubiquitin-conjugating enzyme]-L-cysteine + N(6)-ubiquitinyl-[acceptor protein]-L-lysine.</text>
        <dbReference type="EC" id="2.3.2.27"/>
    </reaction>
</comment>
<keyword evidence="7" id="KW-0832">Ubl conjugation</keyword>
<evidence type="ECO:0000256" key="2">
    <source>
        <dbReference type="ARBA" id="ARBA00012483"/>
    </source>
</evidence>
<comment type="caution">
    <text evidence="9">The sequence shown here is derived from an EMBL/GenBank/DDBJ whole genome shotgun (WGS) entry which is preliminary data.</text>
</comment>